<dbReference type="InterPro" id="IPR010865">
    <property type="entry name" value="DUF1499"/>
</dbReference>
<protein>
    <submittedName>
        <fullName evidence="2">DUF1499 domain-containing protein</fullName>
    </submittedName>
</protein>
<dbReference type="AlphaFoldDB" id="A0A8J8MTY8"/>
<dbReference type="EMBL" id="CP047289">
    <property type="protein sequence ID" value="QUS36198.1"/>
    <property type="molecule type" value="Genomic_DNA"/>
</dbReference>
<reference evidence="2" key="1">
    <citation type="submission" date="2020-01" db="EMBL/GenBank/DDBJ databases">
        <authorList>
            <person name="Yang Y."/>
            <person name="Kwon Y.M."/>
        </authorList>
    </citation>
    <scope>NUCLEOTIDE SEQUENCE</scope>
    <source>
        <strain evidence="2">PG104</strain>
    </source>
</reference>
<dbReference type="Pfam" id="PF07386">
    <property type="entry name" value="DUF1499"/>
    <property type="match status" value="1"/>
</dbReference>
<gene>
    <name evidence="2" type="ORF">GR316_07900</name>
</gene>
<evidence type="ECO:0000256" key="1">
    <source>
        <dbReference type="SAM" id="Phobius"/>
    </source>
</evidence>
<name>A0A8J8MTY8_9RHOB</name>
<organism evidence="2 3">
    <name type="scientific">Falsirhodobacter algicola</name>
    <dbReference type="NCBI Taxonomy" id="2692330"/>
    <lineage>
        <taxon>Bacteria</taxon>
        <taxon>Pseudomonadati</taxon>
        <taxon>Pseudomonadota</taxon>
        <taxon>Alphaproteobacteria</taxon>
        <taxon>Rhodobacterales</taxon>
        <taxon>Paracoccaceae</taxon>
        <taxon>Falsirhodobacter</taxon>
    </lineage>
</organism>
<keyword evidence="1" id="KW-0812">Transmembrane</keyword>
<dbReference type="Proteomes" id="UP000679284">
    <property type="component" value="Chromosome"/>
</dbReference>
<dbReference type="RefSeq" id="WP_211783418.1">
    <property type="nucleotide sequence ID" value="NZ_CP047289.1"/>
</dbReference>
<proteinExistence type="predicted"/>
<dbReference type="KEGG" id="fap:GR316_07900"/>
<keyword evidence="1" id="KW-1133">Transmembrane helix</keyword>
<feature type="transmembrane region" description="Helical" evidence="1">
    <location>
        <begin position="69"/>
        <end position="90"/>
    </location>
</feature>
<feature type="transmembrane region" description="Helical" evidence="1">
    <location>
        <begin position="42"/>
        <end position="63"/>
    </location>
</feature>
<feature type="transmembrane region" description="Helical" evidence="1">
    <location>
        <begin position="6"/>
        <end position="30"/>
    </location>
</feature>
<sequence length="241" mass="25362">MRYTGTLAMIVAVLGVIAVALMLFGARFGLWQPITGFGFYRTYMTPLGAIVAAIGLLALIVHISRHETGGMVAGGVAMIVGLAILTPTIIAKINPPQRAAPIHDITTDTANPPAFELLDDSRKGASNTLTYGGPELAAAQATAYPDIAPLETDMPVDAAYERALAVAGEMGWDIVGSDPARHRFEATAHTAVFHFADDIVVVVSGTAGGSRVDMRSVSRIGRSDLGVNAARIRDFQERFGG</sequence>
<evidence type="ECO:0000313" key="2">
    <source>
        <dbReference type="EMBL" id="QUS36198.1"/>
    </source>
</evidence>
<keyword evidence="3" id="KW-1185">Reference proteome</keyword>
<evidence type="ECO:0000313" key="3">
    <source>
        <dbReference type="Proteomes" id="UP000679284"/>
    </source>
</evidence>
<keyword evidence="1" id="KW-0472">Membrane</keyword>
<accession>A0A8J8MTY8</accession>